<dbReference type="OrthoDB" id="1894072at2759"/>
<keyword evidence="3" id="KW-1185">Reference proteome</keyword>
<gene>
    <name evidence="2" type="ORF">HPP92_023960</name>
</gene>
<organism evidence="2 3">
    <name type="scientific">Vanilla planifolia</name>
    <name type="common">Vanilla</name>
    <dbReference type="NCBI Taxonomy" id="51239"/>
    <lineage>
        <taxon>Eukaryota</taxon>
        <taxon>Viridiplantae</taxon>
        <taxon>Streptophyta</taxon>
        <taxon>Embryophyta</taxon>
        <taxon>Tracheophyta</taxon>
        <taxon>Spermatophyta</taxon>
        <taxon>Magnoliopsida</taxon>
        <taxon>Liliopsida</taxon>
        <taxon>Asparagales</taxon>
        <taxon>Orchidaceae</taxon>
        <taxon>Vanilloideae</taxon>
        <taxon>Vanilleae</taxon>
        <taxon>Vanilla</taxon>
    </lineage>
</organism>
<feature type="region of interest" description="Disordered" evidence="1">
    <location>
        <begin position="1"/>
        <end position="43"/>
    </location>
</feature>
<feature type="compositionally biased region" description="Basic and acidic residues" evidence="1">
    <location>
        <begin position="1"/>
        <end position="14"/>
    </location>
</feature>
<evidence type="ECO:0000256" key="1">
    <source>
        <dbReference type="SAM" id="MobiDB-lite"/>
    </source>
</evidence>
<dbReference type="EMBL" id="JADCNL010000013">
    <property type="protein sequence ID" value="KAG0454668.1"/>
    <property type="molecule type" value="Genomic_DNA"/>
</dbReference>
<sequence length="217" mass="24005">MASDGSDRAREVKVKSSVFQKGSHCAPPGADKNLTPKQRRVHDGKRIDKKNFRSTVKNKYECLIPKTGLSCSDTLASGNTIADLHDFAKHLDELSLSQLLDGSYKYHKLTVEKGKKSSVTNDSILLSVRRACSILFPPTFSAAEKTNNLKESQSSQDPRFFMGSGSDCETKDHAESLLKPKAQNSFHENILGSTVLLPKKVVNQLTLRAPHELEVYC</sequence>
<dbReference type="AlphaFoldDB" id="A0A835PNT4"/>
<dbReference type="PANTHER" id="PTHR36723">
    <property type="entry name" value="F22C12.19"/>
    <property type="match status" value="1"/>
</dbReference>
<accession>A0A835PNT4</accession>
<dbReference type="Proteomes" id="UP000636800">
    <property type="component" value="Chromosome 13"/>
</dbReference>
<dbReference type="PANTHER" id="PTHR36723:SF1">
    <property type="entry name" value="F22C12.19"/>
    <property type="match status" value="1"/>
</dbReference>
<protein>
    <submittedName>
        <fullName evidence="2">Uncharacterized protein</fullName>
    </submittedName>
</protein>
<evidence type="ECO:0000313" key="2">
    <source>
        <dbReference type="EMBL" id="KAG0454668.1"/>
    </source>
</evidence>
<name>A0A835PNT4_VANPL</name>
<proteinExistence type="predicted"/>
<evidence type="ECO:0000313" key="3">
    <source>
        <dbReference type="Proteomes" id="UP000636800"/>
    </source>
</evidence>
<reference evidence="2 3" key="1">
    <citation type="journal article" date="2020" name="Nat. Food">
        <title>A phased Vanilla planifolia genome enables genetic improvement of flavour and production.</title>
        <authorList>
            <person name="Hasing T."/>
            <person name="Tang H."/>
            <person name="Brym M."/>
            <person name="Khazi F."/>
            <person name="Huang T."/>
            <person name="Chambers A.H."/>
        </authorList>
    </citation>
    <scope>NUCLEOTIDE SEQUENCE [LARGE SCALE GENOMIC DNA]</scope>
    <source>
        <tissue evidence="2">Leaf</tissue>
    </source>
</reference>
<comment type="caution">
    <text evidence="2">The sequence shown here is derived from an EMBL/GenBank/DDBJ whole genome shotgun (WGS) entry which is preliminary data.</text>
</comment>